<organism evidence="1 2">
    <name type="scientific">Stylosanthes scabra</name>
    <dbReference type="NCBI Taxonomy" id="79078"/>
    <lineage>
        <taxon>Eukaryota</taxon>
        <taxon>Viridiplantae</taxon>
        <taxon>Streptophyta</taxon>
        <taxon>Embryophyta</taxon>
        <taxon>Tracheophyta</taxon>
        <taxon>Spermatophyta</taxon>
        <taxon>Magnoliopsida</taxon>
        <taxon>eudicotyledons</taxon>
        <taxon>Gunneridae</taxon>
        <taxon>Pentapetalae</taxon>
        <taxon>rosids</taxon>
        <taxon>fabids</taxon>
        <taxon>Fabales</taxon>
        <taxon>Fabaceae</taxon>
        <taxon>Papilionoideae</taxon>
        <taxon>50 kb inversion clade</taxon>
        <taxon>dalbergioids sensu lato</taxon>
        <taxon>Dalbergieae</taxon>
        <taxon>Pterocarpus clade</taxon>
        <taxon>Stylosanthes</taxon>
    </lineage>
</organism>
<name>A0ABU6VDE0_9FABA</name>
<reference evidence="1 2" key="1">
    <citation type="journal article" date="2023" name="Plants (Basel)">
        <title>Bridging the Gap: Combining Genomics and Transcriptomics Approaches to Understand Stylosanthes scabra, an Orphan Legume from the Brazilian Caatinga.</title>
        <authorList>
            <person name="Ferreira-Neto J.R.C."/>
            <person name="da Silva M.D."/>
            <person name="Binneck E."/>
            <person name="de Melo N.F."/>
            <person name="da Silva R.H."/>
            <person name="de Melo A.L.T.M."/>
            <person name="Pandolfi V."/>
            <person name="Bustamante F.O."/>
            <person name="Brasileiro-Vidal A.C."/>
            <person name="Benko-Iseppon A.M."/>
        </authorList>
    </citation>
    <scope>NUCLEOTIDE SEQUENCE [LARGE SCALE GENOMIC DNA]</scope>
    <source>
        <tissue evidence="1">Leaves</tissue>
    </source>
</reference>
<proteinExistence type="predicted"/>
<dbReference type="EMBL" id="JASCZI010151211">
    <property type="protein sequence ID" value="MED6170967.1"/>
    <property type="molecule type" value="Genomic_DNA"/>
</dbReference>
<accession>A0ABU6VDE0</accession>
<protein>
    <submittedName>
        <fullName evidence="1">Uncharacterized protein</fullName>
    </submittedName>
</protein>
<gene>
    <name evidence="1" type="ORF">PIB30_036230</name>
</gene>
<keyword evidence="2" id="KW-1185">Reference proteome</keyword>
<sequence>MQNDIVGVLEELPHPPRYCYSQPGPVLSHVNNFRYDLAKCIAINWVRMRCRLRWECTMCVSPWVLL</sequence>
<evidence type="ECO:0000313" key="2">
    <source>
        <dbReference type="Proteomes" id="UP001341840"/>
    </source>
</evidence>
<dbReference type="Proteomes" id="UP001341840">
    <property type="component" value="Unassembled WGS sequence"/>
</dbReference>
<comment type="caution">
    <text evidence="1">The sequence shown here is derived from an EMBL/GenBank/DDBJ whole genome shotgun (WGS) entry which is preliminary data.</text>
</comment>
<evidence type="ECO:0000313" key="1">
    <source>
        <dbReference type="EMBL" id="MED6170967.1"/>
    </source>
</evidence>